<dbReference type="EMBL" id="LACB01000143">
    <property type="protein sequence ID" value="KAJ9487789.1"/>
    <property type="molecule type" value="Genomic_DNA"/>
</dbReference>
<keyword evidence="2" id="KW-1185">Reference proteome</keyword>
<reference evidence="1" key="2">
    <citation type="journal article" date="2016" name="Fungal Biol.">
        <title>Ochratoxin A production by Penicillium thymicola.</title>
        <authorList>
            <person name="Nguyen H.D.T."/>
            <person name="McMullin D.R."/>
            <person name="Ponomareva E."/>
            <person name="Riley R."/>
            <person name="Pomraning K.R."/>
            <person name="Baker S.E."/>
            <person name="Seifert K.A."/>
        </authorList>
    </citation>
    <scope>NUCLEOTIDE SEQUENCE</scope>
    <source>
        <strain evidence="1">DAOM 180753</strain>
    </source>
</reference>
<accession>A0AAI9TJU3</accession>
<dbReference type="AlphaFoldDB" id="A0AAI9TJU3"/>
<proteinExistence type="predicted"/>
<comment type="caution">
    <text evidence="1">The sequence shown here is derived from an EMBL/GenBank/DDBJ whole genome shotgun (WGS) entry which is preliminary data.</text>
</comment>
<organism evidence="1 2">
    <name type="scientific">Penicillium thymicola</name>
    <dbReference type="NCBI Taxonomy" id="293382"/>
    <lineage>
        <taxon>Eukaryota</taxon>
        <taxon>Fungi</taxon>
        <taxon>Dikarya</taxon>
        <taxon>Ascomycota</taxon>
        <taxon>Pezizomycotina</taxon>
        <taxon>Eurotiomycetes</taxon>
        <taxon>Eurotiomycetidae</taxon>
        <taxon>Eurotiales</taxon>
        <taxon>Aspergillaceae</taxon>
        <taxon>Penicillium</taxon>
    </lineage>
</organism>
<name>A0AAI9TJU3_PENTH</name>
<reference evidence="1" key="1">
    <citation type="submission" date="2015-06" db="EMBL/GenBank/DDBJ databases">
        <authorList>
            <person name="Nguyen H."/>
        </authorList>
    </citation>
    <scope>NUCLEOTIDE SEQUENCE</scope>
    <source>
        <strain evidence="1">DAOM 180753</strain>
    </source>
</reference>
<gene>
    <name evidence="1" type="ORF">VN97_g5517</name>
</gene>
<evidence type="ECO:0000313" key="1">
    <source>
        <dbReference type="EMBL" id="KAJ9487789.1"/>
    </source>
</evidence>
<protein>
    <submittedName>
        <fullName evidence="1">Uncharacterized protein</fullName>
    </submittedName>
</protein>
<dbReference type="Proteomes" id="UP001227192">
    <property type="component" value="Unassembled WGS sequence"/>
</dbReference>
<evidence type="ECO:0000313" key="2">
    <source>
        <dbReference type="Proteomes" id="UP001227192"/>
    </source>
</evidence>
<sequence>MDESWYKVFRPEFNTVAYDPLDPPKRYHTGVFVEAVAGTLEGALFHVTGDIIASSGVPYSQQFPRPYISPISSIPLSPNRICHYLSNRHLS</sequence>